<dbReference type="PRINTS" id="PR00413">
    <property type="entry name" value="HADHALOGNASE"/>
</dbReference>
<name>A0A3S4WL52_9ACTO</name>
<reference evidence="1 2" key="1">
    <citation type="submission" date="2018-12" db="EMBL/GenBank/DDBJ databases">
        <authorList>
            <consortium name="Pathogen Informatics"/>
        </authorList>
    </citation>
    <scope>NUCLEOTIDE SEQUENCE [LARGE SCALE GENOMIC DNA]</scope>
    <source>
        <strain evidence="1 2">NCTC11923</strain>
    </source>
</reference>
<dbReference type="InterPro" id="IPR023214">
    <property type="entry name" value="HAD_sf"/>
</dbReference>
<dbReference type="InterPro" id="IPR036412">
    <property type="entry name" value="HAD-like_sf"/>
</dbReference>
<sequence length="222" mass="23915">MADATARGAAPAPSQPIEAVILDYGNVLYTWEATAAIAGRVPLETWEEFVTGADFSQWNVMSDAGTPFEEVVAALMARHPQRPDWAELLRTYRRNFAHSLTGPVPGTADVIDDLLAAGIPLYCLTNFDAPTFDGADGLVPQLARFKGVVVSGREHLVKPDPAIFDLLITRYGLSAERTLFVDDTPANIATAQALGLRTHLFTGAGRLRAELTSLGLLEPLVD</sequence>
<proteinExistence type="predicted"/>
<keyword evidence="2" id="KW-1185">Reference proteome</keyword>
<dbReference type="SUPFAM" id="SSF56784">
    <property type="entry name" value="HAD-like"/>
    <property type="match status" value="1"/>
</dbReference>
<dbReference type="SFLD" id="SFLDS00003">
    <property type="entry name" value="Haloacid_Dehalogenase"/>
    <property type="match status" value="1"/>
</dbReference>
<dbReference type="CDD" id="cd02603">
    <property type="entry name" value="HAD_sEH-N_like"/>
    <property type="match status" value="1"/>
</dbReference>
<organism evidence="1 2">
    <name type="scientific">Actinomyces slackii</name>
    <dbReference type="NCBI Taxonomy" id="52774"/>
    <lineage>
        <taxon>Bacteria</taxon>
        <taxon>Bacillati</taxon>
        <taxon>Actinomycetota</taxon>
        <taxon>Actinomycetes</taxon>
        <taxon>Actinomycetales</taxon>
        <taxon>Actinomycetaceae</taxon>
        <taxon>Actinomyces</taxon>
    </lineage>
</organism>
<dbReference type="NCBIfam" id="TIGR01509">
    <property type="entry name" value="HAD-SF-IA-v3"/>
    <property type="match status" value="1"/>
</dbReference>
<dbReference type="SFLD" id="SFLDG01129">
    <property type="entry name" value="C1.5:_HAD__Beta-PGM__Phosphata"/>
    <property type="match status" value="1"/>
</dbReference>
<dbReference type="AlphaFoldDB" id="A0A3S4WL52"/>
<dbReference type="PANTHER" id="PTHR43611">
    <property type="entry name" value="ALPHA-D-GLUCOSE 1-PHOSPHATE PHOSPHATASE"/>
    <property type="match status" value="1"/>
</dbReference>
<dbReference type="Gene3D" id="3.40.50.1000">
    <property type="entry name" value="HAD superfamily/HAD-like"/>
    <property type="match status" value="1"/>
</dbReference>
<dbReference type="Proteomes" id="UP000276899">
    <property type="component" value="Chromosome"/>
</dbReference>
<evidence type="ECO:0000313" key="1">
    <source>
        <dbReference type="EMBL" id="VEG75287.1"/>
    </source>
</evidence>
<dbReference type="STRING" id="1278298.GCA_000428685_00381"/>
<gene>
    <name evidence="1" type="ORF">NCTC11923_01947</name>
</gene>
<dbReference type="PANTHER" id="PTHR43611:SF3">
    <property type="entry name" value="FLAVIN MONONUCLEOTIDE HYDROLASE 1, CHLOROPLATIC"/>
    <property type="match status" value="1"/>
</dbReference>
<dbReference type="KEGG" id="asla:NCTC11923_01947"/>
<dbReference type="InterPro" id="IPR006439">
    <property type="entry name" value="HAD-SF_hydro_IA"/>
</dbReference>
<accession>A0A3S4WL52</accession>
<evidence type="ECO:0000313" key="2">
    <source>
        <dbReference type="Proteomes" id="UP000276899"/>
    </source>
</evidence>
<dbReference type="EMBL" id="LR134363">
    <property type="protein sequence ID" value="VEG75287.1"/>
    <property type="molecule type" value="Genomic_DNA"/>
</dbReference>
<protein>
    <submittedName>
        <fullName evidence="1">Phosphoglycolate phosphatase</fullName>
    </submittedName>
</protein>
<dbReference type="Pfam" id="PF00702">
    <property type="entry name" value="Hydrolase"/>
    <property type="match status" value="1"/>
</dbReference>